<dbReference type="PROSITE" id="PS50011">
    <property type="entry name" value="PROTEIN_KINASE_DOM"/>
    <property type="match status" value="1"/>
</dbReference>
<evidence type="ECO:0000259" key="17">
    <source>
        <dbReference type="PROSITE" id="PS50948"/>
    </source>
</evidence>
<dbReference type="InterPro" id="IPR008271">
    <property type="entry name" value="Ser/Thr_kinase_AS"/>
</dbReference>
<keyword evidence="14" id="KW-0472">Membrane</keyword>
<evidence type="ECO:0000256" key="13">
    <source>
        <dbReference type="PIRNR" id="PIRNR000641"/>
    </source>
</evidence>
<dbReference type="InterPro" id="IPR000719">
    <property type="entry name" value="Prot_kinase_dom"/>
</dbReference>
<evidence type="ECO:0000256" key="12">
    <source>
        <dbReference type="ARBA" id="ARBA00048679"/>
    </source>
</evidence>
<dbReference type="Gene3D" id="2.90.10.10">
    <property type="entry name" value="Bulb-type lectin domain"/>
    <property type="match status" value="1"/>
</dbReference>
<evidence type="ECO:0000256" key="14">
    <source>
        <dbReference type="SAM" id="Phobius"/>
    </source>
</evidence>
<evidence type="ECO:0000259" key="15">
    <source>
        <dbReference type="PROSITE" id="PS50011"/>
    </source>
</evidence>
<comment type="catalytic activity">
    <reaction evidence="12 13">
        <text>L-seryl-[protein] + ATP = O-phospho-L-seryl-[protein] + ADP + H(+)</text>
        <dbReference type="Rhea" id="RHEA:17989"/>
        <dbReference type="Rhea" id="RHEA-COMP:9863"/>
        <dbReference type="Rhea" id="RHEA-COMP:11604"/>
        <dbReference type="ChEBI" id="CHEBI:15378"/>
        <dbReference type="ChEBI" id="CHEBI:29999"/>
        <dbReference type="ChEBI" id="CHEBI:30616"/>
        <dbReference type="ChEBI" id="CHEBI:83421"/>
        <dbReference type="ChEBI" id="CHEBI:456216"/>
        <dbReference type="EC" id="2.7.11.1"/>
    </reaction>
</comment>
<dbReference type="Pfam" id="PF01453">
    <property type="entry name" value="B_lectin"/>
    <property type="match status" value="1"/>
</dbReference>
<keyword evidence="5" id="KW-0732">Signal</keyword>
<accession>A0AA88QVD1</accession>
<dbReference type="GO" id="GO:0005886">
    <property type="term" value="C:plasma membrane"/>
    <property type="evidence" value="ECO:0007669"/>
    <property type="project" value="UniProtKB-SubCell"/>
</dbReference>
<keyword evidence="14" id="KW-1133">Transmembrane helix</keyword>
<dbReference type="InterPro" id="IPR001245">
    <property type="entry name" value="Ser-Thr/Tyr_kinase_cat_dom"/>
</dbReference>
<comment type="caution">
    <text evidence="18">The sequence shown here is derived from an EMBL/GenBank/DDBJ whole genome shotgun (WGS) entry which is preliminary data.</text>
</comment>
<dbReference type="PROSITE" id="PS50948">
    <property type="entry name" value="PAN"/>
    <property type="match status" value="1"/>
</dbReference>
<dbReference type="CDD" id="cd01098">
    <property type="entry name" value="PAN_AP_plant"/>
    <property type="match status" value="1"/>
</dbReference>
<dbReference type="EMBL" id="JAVXUO010002007">
    <property type="protein sequence ID" value="KAK2977073.1"/>
    <property type="molecule type" value="Genomic_DNA"/>
</dbReference>
<evidence type="ECO:0000256" key="11">
    <source>
        <dbReference type="ARBA" id="ARBA00047899"/>
    </source>
</evidence>
<keyword evidence="2" id="KW-1003">Cell membrane</keyword>
<dbReference type="PROSITE" id="PS00108">
    <property type="entry name" value="PROTEIN_KINASE_ST"/>
    <property type="match status" value="1"/>
</dbReference>
<dbReference type="GO" id="GO:0005524">
    <property type="term" value="F:ATP binding"/>
    <property type="evidence" value="ECO:0007669"/>
    <property type="project" value="UniProtKB-KW"/>
</dbReference>
<evidence type="ECO:0000256" key="8">
    <source>
        <dbReference type="ARBA" id="ARBA00022840"/>
    </source>
</evidence>
<evidence type="ECO:0000256" key="9">
    <source>
        <dbReference type="ARBA" id="ARBA00023157"/>
    </source>
</evidence>
<dbReference type="FunFam" id="1.10.510.10:FF:000060">
    <property type="entry name" value="G-type lectin S-receptor-like serine/threonine-protein kinase"/>
    <property type="match status" value="1"/>
</dbReference>
<keyword evidence="9" id="KW-1015">Disulfide bond</keyword>
<dbReference type="Proteomes" id="UP001187471">
    <property type="component" value="Unassembled WGS sequence"/>
</dbReference>
<dbReference type="Gene3D" id="3.30.200.20">
    <property type="entry name" value="Phosphorylase Kinase, domain 1"/>
    <property type="match status" value="1"/>
</dbReference>
<gene>
    <name evidence="18" type="ORF">RJ640_017597</name>
</gene>
<dbReference type="PANTHER" id="PTHR27002">
    <property type="entry name" value="RECEPTOR-LIKE SERINE/THREONINE-PROTEIN KINASE SD1-8"/>
    <property type="match status" value="1"/>
</dbReference>
<dbReference type="SMART" id="SM00220">
    <property type="entry name" value="S_TKc"/>
    <property type="match status" value="1"/>
</dbReference>
<dbReference type="PROSITE" id="PS50927">
    <property type="entry name" value="BULB_LECTIN"/>
    <property type="match status" value="1"/>
</dbReference>
<keyword evidence="4 13" id="KW-0808">Transferase</keyword>
<dbReference type="InterPro" id="IPR024171">
    <property type="entry name" value="SRK-like_kinase"/>
</dbReference>
<comment type="subcellular location">
    <subcellularLocation>
        <location evidence="1">Cell membrane</location>
        <topology evidence="1">Single-pass type I membrane protein</topology>
    </subcellularLocation>
</comment>
<evidence type="ECO:0000256" key="10">
    <source>
        <dbReference type="ARBA" id="ARBA00023180"/>
    </source>
</evidence>
<dbReference type="SUPFAM" id="SSF51110">
    <property type="entry name" value="alpha-D-mannose-specific plant lectins"/>
    <property type="match status" value="1"/>
</dbReference>
<dbReference type="Pfam" id="PF08276">
    <property type="entry name" value="PAN_2"/>
    <property type="match status" value="1"/>
</dbReference>
<evidence type="ECO:0000259" key="16">
    <source>
        <dbReference type="PROSITE" id="PS50927"/>
    </source>
</evidence>
<dbReference type="Pfam" id="PF07714">
    <property type="entry name" value="PK_Tyr_Ser-Thr"/>
    <property type="match status" value="1"/>
</dbReference>
<dbReference type="InterPro" id="IPR003609">
    <property type="entry name" value="Pan_app"/>
</dbReference>
<dbReference type="SMART" id="SM00108">
    <property type="entry name" value="B_lectin"/>
    <property type="match status" value="1"/>
</dbReference>
<evidence type="ECO:0000256" key="6">
    <source>
        <dbReference type="ARBA" id="ARBA00022741"/>
    </source>
</evidence>
<feature type="domain" description="Protein kinase" evidence="15">
    <location>
        <begin position="457"/>
        <end position="760"/>
    </location>
</feature>
<dbReference type="GO" id="GO:0048544">
    <property type="term" value="P:recognition of pollen"/>
    <property type="evidence" value="ECO:0007669"/>
    <property type="project" value="InterPro"/>
</dbReference>
<dbReference type="InterPro" id="IPR036426">
    <property type="entry name" value="Bulb-type_lectin_dom_sf"/>
</dbReference>
<feature type="domain" description="Bulb-type lectin" evidence="16">
    <location>
        <begin position="29"/>
        <end position="155"/>
    </location>
</feature>
<sequence length="800" mass="89494">MFVASRTWLLQTSLRLLYIFCVVDFSAGLDRISLGQSLYEGQTIISQGGKFELGFFTRNSLQFYMGIWYKFILDQTIVWVANRDMPISARSYSLSQLVLSEDGNLTLFDGFKRPIWSTNSTFRFLNATEGAVVLLDTGNLVLSDEFNVVWQSFDYPTDTFLPGGKLGSDKTTNRSQVLTSWRSSDDPSSGTFSFGIDPNGSAEFFLWRNRSERYWKSGAWNGKTFSSVPEMTLNYIYNFSYVSNEKTNYFTYDLYNPSITSRFVLDTSGQVRQLTWLESSQQWNLFWAQPRSYCFLNSCGANALCNGSAASICSCLKGFEPQLPKEWDLLYFSGGCSRKNPLQCNKDKEGFLKIRQVGLPPNPQSLAVGVAELCEYACLINCSCSAYVSNGDCTLWAGDLIGTNLRATSGQDFYLKLNAFELPAGPSKGCMMPRLPLLRLGFPGDSGKKRRLYIGLAVSISLLICGSLSCYLWIKKLNHKEAKETNQNLLLLNLDTSKGNLLNGQSVAAKRLSKGSGQGLEELRNETILIAKLQHMNLVRLLGGCIDEDEKILIYEYMPNKSLDSFLFGNSMKQKLLDWRTRVRIIEGIAQGLLYLHQYSRLRIVHRDLKASNILLDAEMNPKISDFGLARIFGGNQLEANTNRIVGTYGYMSPEYAMEGLFSIKSDVFAFGVLLLEIVSGKKSTGFHDLDYQSLLGYAWELWVNDRVLELIDPTLDIPSSSCMPLKYVAVGLLCVQEVPSDRPSMSEVVAMLSNEHTTLVSPKRPAFTAGRAPLLAASGREQAELCSVNRLTESVLVAR</sequence>
<dbReference type="SMART" id="SM00473">
    <property type="entry name" value="PAN_AP"/>
    <property type="match status" value="1"/>
</dbReference>
<dbReference type="Gene3D" id="1.10.510.10">
    <property type="entry name" value="Transferase(Phosphotransferase) domain 1"/>
    <property type="match status" value="1"/>
</dbReference>
<protein>
    <recommendedName>
        <fullName evidence="13">Receptor-like serine/threonine-protein kinase</fullName>
        <ecNumber evidence="13">2.7.11.1</ecNumber>
    </recommendedName>
</protein>
<reference evidence="18" key="1">
    <citation type="submission" date="2022-12" db="EMBL/GenBank/DDBJ databases">
        <title>Draft genome assemblies for two species of Escallonia (Escalloniales).</title>
        <authorList>
            <person name="Chanderbali A."/>
            <person name="Dervinis C."/>
            <person name="Anghel I."/>
            <person name="Soltis D."/>
            <person name="Soltis P."/>
            <person name="Zapata F."/>
        </authorList>
    </citation>
    <scope>NUCLEOTIDE SEQUENCE</scope>
    <source>
        <strain evidence="18">UCBG92.1500</strain>
        <tissue evidence="18">Leaf</tissue>
    </source>
</reference>
<dbReference type="EC" id="2.7.11.1" evidence="13"/>
<comment type="similarity">
    <text evidence="13">Belongs to the protein kinase superfamily. Ser/Thr protein kinase family.</text>
</comment>
<keyword evidence="10" id="KW-0325">Glycoprotein</keyword>
<comment type="catalytic activity">
    <reaction evidence="11 13">
        <text>L-threonyl-[protein] + ATP = O-phospho-L-threonyl-[protein] + ADP + H(+)</text>
        <dbReference type="Rhea" id="RHEA:46608"/>
        <dbReference type="Rhea" id="RHEA-COMP:11060"/>
        <dbReference type="Rhea" id="RHEA-COMP:11605"/>
        <dbReference type="ChEBI" id="CHEBI:15378"/>
        <dbReference type="ChEBI" id="CHEBI:30013"/>
        <dbReference type="ChEBI" id="CHEBI:30616"/>
        <dbReference type="ChEBI" id="CHEBI:61977"/>
        <dbReference type="ChEBI" id="CHEBI:456216"/>
        <dbReference type="EC" id="2.7.11.1"/>
    </reaction>
</comment>
<dbReference type="InterPro" id="IPR011009">
    <property type="entry name" value="Kinase-like_dom_sf"/>
</dbReference>
<evidence type="ECO:0000313" key="18">
    <source>
        <dbReference type="EMBL" id="KAK2977073.1"/>
    </source>
</evidence>
<keyword evidence="14" id="KW-0812">Transmembrane</keyword>
<dbReference type="PANTHER" id="PTHR27002:SF925">
    <property type="entry name" value="RECEPTOR-LIKE SERINE_THREONINE-PROTEIN KINASE"/>
    <property type="match status" value="1"/>
</dbReference>
<dbReference type="AlphaFoldDB" id="A0AA88QVD1"/>
<keyword evidence="8 13" id="KW-0067">ATP-binding</keyword>
<evidence type="ECO:0000313" key="19">
    <source>
        <dbReference type="Proteomes" id="UP001187471"/>
    </source>
</evidence>
<evidence type="ECO:0000256" key="1">
    <source>
        <dbReference type="ARBA" id="ARBA00004251"/>
    </source>
</evidence>
<keyword evidence="3 13" id="KW-0723">Serine/threonine-protein kinase</keyword>
<dbReference type="CDD" id="cd00028">
    <property type="entry name" value="B_lectin"/>
    <property type="match status" value="1"/>
</dbReference>
<dbReference type="Pfam" id="PF00954">
    <property type="entry name" value="S_locus_glycop"/>
    <property type="match status" value="1"/>
</dbReference>
<dbReference type="InterPro" id="IPR001480">
    <property type="entry name" value="Bulb-type_lectin_dom"/>
</dbReference>
<organism evidence="18 19">
    <name type="scientific">Escallonia rubra</name>
    <dbReference type="NCBI Taxonomy" id="112253"/>
    <lineage>
        <taxon>Eukaryota</taxon>
        <taxon>Viridiplantae</taxon>
        <taxon>Streptophyta</taxon>
        <taxon>Embryophyta</taxon>
        <taxon>Tracheophyta</taxon>
        <taxon>Spermatophyta</taxon>
        <taxon>Magnoliopsida</taxon>
        <taxon>eudicotyledons</taxon>
        <taxon>Gunneridae</taxon>
        <taxon>Pentapetalae</taxon>
        <taxon>asterids</taxon>
        <taxon>campanulids</taxon>
        <taxon>Escalloniales</taxon>
        <taxon>Escalloniaceae</taxon>
        <taxon>Escallonia</taxon>
    </lineage>
</organism>
<keyword evidence="19" id="KW-1185">Reference proteome</keyword>
<feature type="transmembrane region" description="Helical" evidence="14">
    <location>
        <begin position="452"/>
        <end position="474"/>
    </location>
</feature>
<name>A0AA88QVD1_9ASTE</name>
<evidence type="ECO:0000256" key="2">
    <source>
        <dbReference type="ARBA" id="ARBA00022475"/>
    </source>
</evidence>
<evidence type="ECO:0000256" key="7">
    <source>
        <dbReference type="ARBA" id="ARBA00022777"/>
    </source>
</evidence>
<keyword evidence="6 13" id="KW-0547">Nucleotide-binding</keyword>
<dbReference type="SUPFAM" id="SSF56112">
    <property type="entry name" value="Protein kinase-like (PK-like)"/>
    <property type="match status" value="1"/>
</dbReference>
<evidence type="ECO:0000256" key="4">
    <source>
        <dbReference type="ARBA" id="ARBA00022679"/>
    </source>
</evidence>
<keyword evidence="7 13" id="KW-0418">Kinase</keyword>
<evidence type="ECO:0000256" key="3">
    <source>
        <dbReference type="ARBA" id="ARBA00022527"/>
    </source>
</evidence>
<evidence type="ECO:0000256" key="5">
    <source>
        <dbReference type="ARBA" id="ARBA00022729"/>
    </source>
</evidence>
<feature type="domain" description="Apple" evidence="17">
    <location>
        <begin position="344"/>
        <end position="418"/>
    </location>
</feature>
<dbReference type="InterPro" id="IPR000858">
    <property type="entry name" value="S_locus_glycoprot_dom"/>
</dbReference>
<dbReference type="GO" id="GO:0004674">
    <property type="term" value="F:protein serine/threonine kinase activity"/>
    <property type="evidence" value="ECO:0007669"/>
    <property type="project" value="UniProtKB-KW"/>
</dbReference>
<dbReference type="PIRSF" id="PIRSF000641">
    <property type="entry name" value="SRK"/>
    <property type="match status" value="1"/>
</dbReference>
<proteinExistence type="inferred from homology"/>